<accession>A0AAW0GRW7</accession>
<feature type="compositionally biased region" description="Basic and acidic residues" evidence="1">
    <location>
        <begin position="124"/>
        <end position="145"/>
    </location>
</feature>
<evidence type="ECO:0000313" key="3">
    <source>
        <dbReference type="Proteomes" id="UP001385951"/>
    </source>
</evidence>
<evidence type="ECO:0000313" key="2">
    <source>
        <dbReference type="EMBL" id="KAK7696328.1"/>
    </source>
</evidence>
<comment type="caution">
    <text evidence="2">The sequence shown here is derived from an EMBL/GenBank/DDBJ whole genome shotgun (WGS) entry which is preliminary data.</text>
</comment>
<organism evidence="2 3">
    <name type="scientific">Cerrena zonata</name>
    <dbReference type="NCBI Taxonomy" id="2478898"/>
    <lineage>
        <taxon>Eukaryota</taxon>
        <taxon>Fungi</taxon>
        <taxon>Dikarya</taxon>
        <taxon>Basidiomycota</taxon>
        <taxon>Agaricomycotina</taxon>
        <taxon>Agaricomycetes</taxon>
        <taxon>Polyporales</taxon>
        <taxon>Cerrenaceae</taxon>
        <taxon>Cerrena</taxon>
    </lineage>
</organism>
<evidence type="ECO:0000256" key="1">
    <source>
        <dbReference type="SAM" id="MobiDB-lite"/>
    </source>
</evidence>
<feature type="region of interest" description="Disordered" evidence="1">
    <location>
        <begin position="72"/>
        <end position="156"/>
    </location>
</feature>
<reference evidence="2 3" key="1">
    <citation type="submission" date="2022-09" db="EMBL/GenBank/DDBJ databases">
        <authorList>
            <person name="Palmer J.M."/>
        </authorList>
    </citation>
    <scope>NUCLEOTIDE SEQUENCE [LARGE SCALE GENOMIC DNA]</scope>
    <source>
        <strain evidence="2 3">DSM 7382</strain>
    </source>
</reference>
<sequence length="156" mass="17344">MLTDCLKDYGIDEKILGITCDNALNNDTLLESVEMSLNSQCGKDSRIRCFAHVLNLVVKAIISPFTRKLNTSEIGDVDDDIPNSDNDLVETEDEDEIDDEIDSPEGEDYKLDPDAAAADEDDIDKVIAEVQKEHALSGQERREGHTTVTKPKFWAS</sequence>
<evidence type="ECO:0008006" key="4">
    <source>
        <dbReference type="Google" id="ProtNLM"/>
    </source>
</evidence>
<dbReference type="Proteomes" id="UP001385951">
    <property type="component" value="Unassembled WGS sequence"/>
</dbReference>
<dbReference type="InterPro" id="IPR012337">
    <property type="entry name" value="RNaseH-like_sf"/>
</dbReference>
<name>A0AAW0GRW7_9APHY</name>
<protein>
    <recommendedName>
        <fullName evidence="4">Transposase</fullName>
    </recommendedName>
</protein>
<dbReference type="EMBL" id="JASBNA010000001">
    <property type="protein sequence ID" value="KAK7696328.1"/>
    <property type="molecule type" value="Genomic_DNA"/>
</dbReference>
<dbReference type="AlphaFoldDB" id="A0AAW0GRW7"/>
<feature type="compositionally biased region" description="Acidic residues" evidence="1">
    <location>
        <begin position="75"/>
        <end position="106"/>
    </location>
</feature>
<dbReference type="SUPFAM" id="SSF53098">
    <property type="entry name" value="Ribonuclease H-like"/>
    <property type="match status" value="1"/>
</dbReference>
<proteinExistence type="predicted"/>
<keyword evidence="3" id="KW-1185">Reference proteome</keyword>
<gene>
    <name evidence="2" type="ORF">QCA50_000982</name>
</gene>